<comment type="similarity">
    <text evidence="2">Belongs to the peptidase C19 family. USP10 subfamily.</text>
</comment>
<evidence type="ECO:0000313" key="9">
    <source>
        <dbReference type="Proteomes" id="UP000694941"/>
    </source>
</evidence>
<dbReference type="Pfam" id="PF00443">
    <property type="entry name" value="UCH"/>
    <property type="match status" value="1"/>
</dbReference>
<evidence type="ECO:0000256" key="1">
    <source>
        <dbReference type="ARBA" id="ARBA00000707"/>
    </source>
</evidence>
<gene>
    <name evidence="10" type="primary">LOC106472643</name>
</gene>
<sequence length="317" mass="35754">MNEFPPMPYGSKRKRKEDLSFGKPFEPSYVYSLVSLLNSTHIEGCLEDAEDVLNFLLCGLHEELGAVINAFRNTAKENSNVCEAILTNGHVTEDQEHDPNTKSNVIKSSHSFHSPISDIFGGQITSTMTVGNETSTSSHHFFTLTVDIQAEDVCQVNDALAYITPKELAHDFTPTDSKGGVEAFHKVVLKVLPLVLVLHIKRFVKEKGAKPRKVFNDIEFSIDLEIPEEFLSQDIRRKYSPRALRSYKLFAVVCHEGKDLATGHYITDVYHVGSSSWLRCDDSTITVITESNLLSHCPQRVPYLLFYRRLDTLYPSK</sequence>
<evidence type="ECO:0000256" key="2">
    <source>
        <dbReference type="ARBA" id="ARBA00005427"/>
    </source>
</evidence>
<evidence type="ECO:0000256" key="4">
    <source>
        <dbReference type="ARBA" id="ARBA00022670"/>
    </source>
</evidence>
<dbReference type="GeneID" id="106472643"/>
<dbReference type="PROSITE" id="PS00973">
    <property type="entry name" value="USP_2"/>
    <property type="match status" value="1"/>
</dbReference>
<evidence type="ECO:0000256" key="6">
    <source>
        <dbReference type="ARBA" id="ARBA00022801"/>
    </source>
</evidence>
<keyword evidence="4" id="KW-0645">Protease</keyword>
<keyword evidence="5" id="KW-0833">Ubl conjugation pathway</keyword>
<dbReference type="PROSITE" id="PS50235">
    <property type="entry name" value="USP_3"/>
    <property type="match status" value="1"/>
</dbReference>
<comment type="catalytic activity">
    <reaction evidence="1">
        <text>Thiol-dependent hydrolysis of ester, thioester, amide, peptide and isopeptide bonds formed by the C-terminal Gly of ubiquitin (a 76-residue protein attached to proteins as an intracellular targeting signal).</text>
        <dbReference type="EC" id="3.4.19.12"/>
    </reaction>
</comment>
<dbReference type="InterPro" id="IPR001394">
    <property type="entry name" value="Peptidase_C19_UCH"/>
</dbReference>
<dbReference type="EC" id="3.4.19.12" evidence="3"/>
<name>A0ABM1BU87_LIMPO</name>
<evidence type="ECO:0000313" key="10">
    <source>
        <dbReference type="RefSeq" id="XP_013788751.1"/>
    </source>
</evidence>
<dbReference type="SUPFAM" id="SSF54001">
    <property type="entry name" value="Cysteine proteinases"/>
    <property type="match status" value="1"/>
</dbReference>
<dbReference type="InterPro" id="IPR018200">
    <property type="entry name" value="USP_CS"/>
</dbReference>
<dbReference type="Proteomes" id="UP000694941">
    <property type="component" value="Unplaced"/>
</dbReference>
<dbReference type="InterPro" id="IPR028889">
    <property type="entry name" value="USP"/>
</dbReference>
<accession>A0ABM1BU87</accession>
<evidence type="ECO:0000256" key="7">
    <source>
        <dbReference type="ARBA" id="ARBA00022807"/>
    </source>
</evidence>
<dbReference type="Gene3D" id="3.90.70.10">
    <property type="entry name" value="Cysteine proteinases"/>
    <property type="match status" value="1"/>
</dbReference>
<dbReference type="RefSeq" id="XP_013788751.1">
    <property type="nucleotide sequence ID" value="XM_013933297.2"/>
</dbReference>
<proteinExistence type="inferred from homology"/>
<feature type="domain" description="USP" evidence="8">
    <location>
        <begin position="1"/>
        <end position="310"/>
    </location>
</feature>
<dbReference type="InterPro" id="IPR050164">
    <property type="entry name" value="Peptidase_C19"/>
</dbReference>
<evidence type="ECO:0000259" key="8">
    <source>
        <dbReference type="PROSITE" id="PS50235"/>
    </source>
</evidence>
<dbReference type="InterPro" id="IPR038765">
    <property type="entry name" value="Papain-like_cys_pep_sf"/>
</dbReference>
<dbReference type="CDD" id="cd02257">
    <property type="entry name" value="Peptidase_C19"/>
    <property type="match status" value="1"/>
</dbReference>
<keyword evidence="7" id="KW-0788">Thiol protease</keyword>
<dbReference type="PANTHER" id="PTHR24006:SF687">
    <property type="entry name" value="UBIQUITIN CARBOXYL-TERMINAL HYDROLASE 10"/>
    <property type="match status" value="1"/>
</dbReference>
<keyword evidence="6" id="KW-0378">Hydrolase</keyword>
<evidence type="ECO:0000256" key="3">
    <source>
        <dbReference type="ARBA" id="ARBA00012759"/>
    </source>
</evidence>
<reference evidence="10" key="1">
    <citation type="submission" date="2025-08" db="UniProtKB">
        <authorList>
            <consortium name="RefSeq"/>
        </authorList>
    </citation>
    <scope>IDENTIFICATION</scope>
    <source>
        <tissue evidence="10">Muscle</tissue>
    </source>
</reference>
<evidence type="ECO:0000256" key="5">
    <source>
        <dbReference type="ARBA" id="ARBA00022786"/>
    </source>
</evidence>
<protein>
    <recommendedName>
        <fullName evidence="3">ubiquitinyl hydrolase 1</fullName>
        <ecNumber evidence="3">3.4.19.12</ecNumber>
    </recommendedName>
</protein>
<organism evidence="9 10">
    <name type="scientific">Limulus polyphemus</name>
    <name type="common">Atlantic horseshoe crab</name>
    <dbReference type="NCBI Taxonomy" id="6850"/>
    <lineage>
        <taxon>Eukaryota</taxon>
        <taxon>Metazoa</taxon>
        <taxon>Ecdysozoa</taxon>
        <taxon>Arthropoda</taxon>
        <taxon>Chelicerata</taxon>
        <taxon>Merostomata</taxon>
        <taxon>Xiphosura</taxon>
        <taxon>Limulidae</taxon>
        <taxon>Limulus</taxon>
    </lineage>
</organism>
<dbReference type="PANTHER" id="PTHR24006">
    <property type="entry name" value="UBIQUITIN CARBOXYL-TERMINAL HYDROLASE"/>
    <property type="match status" value="1"/>
</dbReference>
<keyword evidence="9" id="KW-1185">Reference proteome</keyword>